<feature type="domain" description="FeoB-type G" evidence="18">
    <location>
        <begin position="2"/>
        <end position="164"/>
    </location>
</feature>
<feature type="binding site" evidence="16">
    <location>
        <position position="24"/>
    </location>
    <ligand>
        <name>Mg(2+)</name>
        <dbReference type="ChEBI" id="CHEBI:18420"/>
        <label>2</label>
    </ligand>
</feature>
<dbReference type="InterPro" id="IPR041069">
    <property type="entry name" value="FeoB_Cyto"/>
</dbReference>
<feature type="binding site" evidence="15">
    <location>
        <begin position="9"/>
        <end position="16"/>
    </location>
    <ligand>
        <name>GTP</name>
        <dbReference type="ChEBI" id="CHEBI:37565"/>
        <label>1</label>
    </ligand>
</feature>
<evidence type="ECO:0000256" key="17">
    <source>
        <dbReference type="RuleBase" id="RU362098"/>
    </source>
</evidence>
<keyword evidence="20" id="KW-1185">Reference proteome</keyword>
<feature type="transmembrane region" description="Helical" evidence="17">
    <location>
        <begin position="349"/>
        <end position="369"/>
    </location>
</feature>
<dbReference type="STRING" id="1424294.Gferi_15390"/>
<dbReference type="OrthoDB" id="9809127at2"/>
<reference evidence="19 20" key="1">
    <citation type="submission" date="2016-09" db="EMBL/GenBank/DDBJ databases">
        <title>Genomic analysis reveals versatility of anaerobic energy metabolism of Geosporobacter ferrireducens IRF9 of phylum Firmicutes.</title>
        <authorList>
            <person name="Kim S.-J."/>
        </authorList>
    </citation>
    <scope>NUCLEOTIDE SEQUENCE [LARGE SCALE GENOMIC DNA]</scope>
    <source>
        <strain evidence="19 20">IRF9</strain>
    </source>
</reference>
<dbReference type="InterPro" id="IPR005225">
    <property type="entry name" value="Small_GTP-bd"/>
</dbReference>
<dbReference type="FunFam" id="3.40.50.300:FF:000426">
    <property type="entry name" value="Ferrous iron transport protein B"/>
    <property type="match status" value="1"/>
</dbReference>
<feature type="transmembrane region" description="Helical" evidence="17">
    <location>
        <begin position="623"/>
        <end position="642"/>
    </location>
</feature>
<evidence type="ECO:0000256" key="7">
    <source>
        <dbReference type="ARBA" id="ARBA00022692"/>
    </source>
</evidence>
<dbReference type="Proteomes" id="UP000095743">
    <property type="component" value="Chromosome"/>
</dbReference>
<dbReference type="AlphaFoldDB" id="A0A1D8GIT8"/>
<dbReference type="Pfam" id="PF07664">
    <property type="entry name" value="FeoB_C"/>
    <property type="match status" value="1"/>
</dbReference>
<feature type="transmembrane region" description="Helical" evidence="17">
    <location>
        <begin position="548"/>
        <end position="568"/>
    </location>
</feature>
<dbReference type="Gene3D" id="3.40.50.300">
    <property type="entry name" value="P-loop containing nucleotide triphosphate hydrolases"/>
    <property type="match status" value="1"/>
</dbReference>
<evidence type="ECO:0000259" key="18">
    <source>
        <dbReference type="PROSITE" id="PS51711"/>
    </source>
</evidence>
<dbReference type="NCBIfam" id="TIGR00231">
    <property type="entry name" value="small_GTP"/>
    <property type="match status" value="1"/>
</dbReference>
<proteinExistence type="inferred from homology"/>
<feature type="binding site" evidence="15">
    <location>
        <begin position="55"/>
        <end position="58"/>
    </location>
    <ligand>
        <name>GTP</name>
        <dbReference type="ChEBI" id="CHEBI:37565"/>
        <label>1</label>
    </ligand>
</feature>
<dbReference type="InterPro" id="IPR011640">
    <property type="entry name" value="Fe2_transport_prot_B_C"/>
</dbReference>
<keyword evidence="5 17" id="KW-0410">Iron transport</keyword>
<dbReference type="GO" id="GO:0015093">
    <property type="term" value="F:ferrous iron transmembrane transporter activity"/>
    <property type="evidence" value="ECO:0007669"/>
    <property type="project" value="UniProtKB-UniRule"/>
</dbReference>
<keyword evidence="11" id="KW-0406">Ion transport</keyword>
<gene>
    <name evidence="19" type="ORF">Gferi_15390</name>
</gene>
<dbReference type="GO" id="GO:0005525">
    <property type="term" value="F:GTP binding"/>
    <property type="evidence" value="ECO:0007669"/>
    <property type="project" value="UniProtKB-KW"/>
</dbReference>
<comment type="subcellular location">
    <subcellularLocation>
        <location evidence="2">Cell inner membrane</location>
        <topology evidence="2">Multi-pass membrane protein</topology>
    </subcellularLocation>
    <subcellularLocation>
        <location evidence="17">Cell membrane</location>
        <topology evidence="17">Multi-pass membrane protein</topology>
    </subcellularLocation>
</comment>
<feature type="transmembrane region" description="Helical" evidence="17">
    <location>
        <begin position="456"/>
        <end position="475"/>
    </location>
</feature>
<dbReference type="InterPro" id="IPR050860">
    <property type="entry name" value="FeoB_GTPase"/>
</dbReference>
<dbReference type="Pfam" id="PF02421">
    <property type="entry name" value="FeoB_N"/>
    <property type="match status" value="1"/>
</dbReference>
<evidence type="ECO:0000313" key="19">
    <source>
        <dbReference type="EMBL" id="AOT70816.1"/>
    </source>
</evidence>
<dbReference type="EMBL" id="CP017269">
    <property type="protein sequence ID" value="AOT70816.1"/>
    <property type="molecule type" value="Genomic_DNA"/>
</dbReference>
<keyword evidence="12 15" id="KW-0342">GTP-binding</keyword>
<dbReference type="RefSeq" id="WP_069977990.1">
    <property type="nucleotide sequence ID" value="NZ_CP017269.1"/>
</dbReference>
<dbReference type="Pfam" id="PF07670">
    <property type="entry name" value="Gate"/>
    <property type="match status" value="2"/>
</dbReference>
<keyword evidence="4" id="KW-1003">Cell membrane</keyword>
<dbReference type="Pfam" id="PF17910">
    <property type="entry name" value="FeoB_Cyto"/>
    <property type="match status" value="1"/>
</dbReference>
<dbReference type="PANTHER" id="PTHR43185">
    <property type="entry name" value="FERROUS IRON TRANSPORT PROTEIN B"/>
    <property type="match status" value="1"/>
</dbReference>
<feature type="transmembrane region" description="Helical" evidence="17">
    <location>
        <begin position="580"/>
        <end position="603"/>
    </location>
</feature>
<keyword evidence="10 17" id="KW-0408">Iron</keyword>
<organism evidence="19 20">
    <name type="scientific">Geosporobacter ferrireducens</name>
    <dbReference type="NCBI Taxonomy" id="1424294"/>
    <lineage>
        <taxon>Bacteria</taxon>
        <taxon>Bacillati</taxon>
        <taxon>Bacillota</taxon>
        <taxon>Clostridia</taxon>
        <taxon>Peptostreptococcales</taxon>
        <taxon>Thermotaleaceae</taxon>
        <taxon>Geosporobacter</taxon>
    </lineage>
</organism>
<dbReference type="Gene3D" id="1.10.287.1770">
    <property type="match status" value="1"/>
</dbReference>
<comment type="similarity">
    <text evidence="17">Belongs to the TRAFAC class TrmE-Era-EngA-EngB-Septin-like GTPase superfamily. FeoB GTPase (TC 9.A.8) family.</text>
</comment>
<comment type="function">
    <text evidence="1 17">Probable transporter of a GTP-driven Fe(2+) uptake system.</text>
</comment>
<keyword evidence="3 17" id="KW-0813">Transport</keyword>
<dbReference type="GO" id="GO:0005886">
    <property type="term" value="C:plasma membrane"/>
    <property type="evidence" value="ECO:0007669"/>
    <property type="project" value="UniProtKB-SubCell"/>
</dbReference>
<evidence type="ECO:0000256" key="6">
    <source>
        <dbReference type="ARBA" id="ARBA00022519"/>
    </source>
</evidence>
<dbReference type="PANTHER" id="PTHR43185:SF1">
    <property type="entry name" value="FE(2+) TRANSPORTER FEOB"/>
    <property type="match status" value="1"/>
</dbReference>
<feature type="binding site" evidence="16">
    <location>
        <position position="20"/>
    </location>
    <ligand>
        <name>Mg(2+)</name>
        <dbReference type="ChEBI" id="CHEBI:18420"/>
        <label>2</label>
    </ligand>
</feature>
<feature type="transmembrane region" description="Helical" evidence="17">
    <location>
        <begin position="283"/>
        <end position="304"/>
    </location>
</feature>
<dbReference type="InterPro" id="IPR030389">
    <property type="entry name" value="G_FEOB_dom"/>
</dbReference>
<keyword evidence="13 17" id="KW-0472">Membrane</keyword>
<evidence type="ECO:0000256" key="2">
    <source>
        <dbReference type="ARBA" id="ARBA00004429"/>
    </source>
</evidence>
<dbReference type="CDD" id="cd01879">
    <property type="entry name" value="FeoB"/>
    <property type="match status" value="1"/>
</dbReference>
<evidence type="ECO:0000256" key="5">
    <source>
        <dbReference type="ARBA" id="ARBA00022496"/>
    </source>
</evidence>
<keyword evidence="6" id="KW-0997">Cell inner membrane</keyword>
<evidence type="ECO:0000313" key="20">
    <source>
        <dbReference type="Proteomes" id="UP000095743"/>
    </source>
</evidence>
<keyword evidence="9 17" id="KW-1133">Transmembrane helix</keyword>
<evidence type="ECO:0000256" key="9">
    <source>
        <dbReference type="ARBA" id="ARBA00022989"/>
    </source>
</evidence>
<protein>
    <recommendedName>
        <fullName evidence="14 17">Ferrous iron transport protein B</fullName>
    </recommendedName>
</protein>
<dbReference type="InterPro" id="IPR003373">
    <property type="entry name" value="Fe2_transport_prot-B"/>
</dbReference>
<dbReference type="InterPro" id="IPR027417">
    <property type="entry name" value="P-loop_NTPase"/>
</dbReference>
<evidence type="ECO:0000256" key="1">
    <source>
        <dbReference type="ARBA" id="ARBA00003926"/>
    </source>
</evidence>
<sequence length="685" mass="74589">MAYRFALAGNPNSGKTTLFNNLTGSNAHVGNWPGVTVERKEGKCKKSKEEIHIIDLPGIYSLSPYTPEEVIARDYLSQEAPDLIINIVDATNIERNLYLTTQLIELEIPMVIALNMMDEVNKHGDVIDAAGLEKELGVPVVPITAVKGHGIKELVEKAIESAKNPKPLGKTALEKTQLGAAIESVREILKKAGYGNTLYYAVKLLEKDSIIEEKLKIDPALFKSIDEMAAASEGKGEEEIETMIADLRYKYISEITSKYIKKGRVQGELSFSDKIDNIVTSRILGLPIFFLVMYAIFQIALGPIGTAIADPFAEFTGEVIPEAVAGFLESIGVSDILMSLVVDGIFAGLGALLGFLPLILLLFLCLSVLEDSGYMARVAFVMDRVFRPFGLSGKAFVPLLMGYGCAIPAIMGTRTLEDEKSRRLTITLMPFMSCGARIPVYAVFAGAFFASNQGTIVFSIYALGVVVAMLSCILLNRTVFKGEAPPFVMELPPYRIPSIKSVLIHTWDKAKGYVVKVGTVLLSMMVVIWFCQTFDFSFRMVEDSAESIFGVIGGWLAPLFTLNGFGVIKGTSEIHWQIGAALLTGLVAKEAVVGTLGILYIGQELEELTSALGTALEAHFTPLAAYSLMVFVLLYAPCFAAIATAKKELDSWKWTLFTVAYQCGIAWFVSMLVYQIGSLLGIGLA</sequence>
<evidence type="ECO:0000256" key="3">
    <source>
        <dbReference type="ARBA" id="ARBA00022448"/>
    </source>
</evidence>
<feature type="transmembrane region" description="Helical" evidence="17">
    <location>
        <begin position="389"/>
        <end position="412"/>
    </location>
</feature>
<feature type="binding site" evidence="15">
    <location>
        <begin position="34"/>
        <end position="38"/>
    </location>
    <ligand>
        <name>GTP</name>
        <dbReference type="ChEBI" id="CHEBI:37565"/>
        <label>1</label>
    </ligand>
</feature>
<evidence type="ECO:0000256" key="11">
    <source>
        <dbReference type="ARBA" id="ARBA00023065"/>
    </source>
</evidence>
<dbReference type="NCBIfam" id="TIGR00437">
    <property type="entry name" value="feoB"/>
    <property type="match status" value="1"/>
</dbReference>
<dbReference type="KEGG" id="gfe:Gferi_15390"/>
<dbReference type="PROSITE" id="PS51711">
    <property type="entry name" value="G_FEOB"/>
    <property type="match status" value="1"/>
</dbReference>
<name>A0A1D8GIT8_9FIRM</name>
<evidence type="ECO:0000256" key="14">
    <source>
        <dbReference type="NCBIfam" id="TIGR00437"/>
    </source>
</evidence>
<evidence type="ECO:0000256" key="13">
    <source>
        <dbReference type="ARBA" id="ARBA00023136"/>
    </source>
</evidence>
<evidence type="ECO:0000256" key="10">
    <source>
        <dbReference type="ARBA" id="ARBA00023004"/>
    </source>
</evidence>
<evidence type="ECO:0000256" key="8">
    <source>
        <dbReference type="ARBA" id="ARBA00022741"/>
    </source>
</evidence>
<evidence type="ECO:0000256" key="12">
    <source>
        <dbReference type="ARBA" id="ARBA00023134"/>
    </source>
</evidence>
<evidence type="ECO:0000256" key="4">
    <source>
        <dbReference type="ARBA" id="ARBA00022475"/>
    </source>
</evidence>
<dbReference type="SUPFAM" id="SSF52540">
    <property type="entry name" value="P-loop containing nucleoside triphosphate hydrolases"/>
    <property type="match status" value="1"/>
</dbReference>
<feature type="transmembrane region" description="Helical" evidence="17">
    <location>
        <begin position="654"/>
        <end position="676"/>
    </location>
</feature>
<evidence type="ECO:0000256" key="15">
    <source>
        <dbReference type="PIRSR" id="PIRSR603373-1"/>
    </source>
</evidence>
<keyword evidence="16" id="KW-0479">Metal-binding</keyword>
<feature type="binding site" evidence="15">
    <location>
        <begin position="115"/>
        <end position="118"/>
    </location>
    <ligand>
        <name>GTP</name>
        <dbReference type="ChEBI" id="CHEBI:37565"/>
        <label>1</label>
    </ligand>
</feature>
<evidence type="ECO:0000256" key="16">
    <source>
        <dbReference type="PIRSR" id="PIRSR603373-2"/>
    </source>
</evidence>
<keyword evidence="16" id="KW-0460">Magnesium</keyword>
<dbReference type="GO" id="GO:0046872">
    <property type="term" value="F:metal ion binding"/>
    <property type="evidence" value="ECO:0007669"/>
    <property type="project" value="UniProtKB-KW"/>
</dbReference>
<keyword evidence="7 17" id="KW-0812">Transmembrane</keyword>
<accession>A0A1D8GIT8</accession>
<dbReference type="InterPro" id="IPR011642">
    <property type="entry name" value="Gate_dom"/>
</dbReference>
<keyword evidence="8 15" id="KW-0547">Nucleotide-binding</keyword>
<feature type="binding site" evidence="16">
    <location>
        <position position="23"/>
    </location>
    <ligand>
        <name>Mg(2+)</name>
        <dbReference type="ChEBI" id="CHEBI:18420"/>
        <label>2</label>
    </ligand>
</feature>
<feature type="transmembrane region" description="Helical" evidence="17">
    <location>
        <begin position="513"/>
        <end position="536"/>
    </location>
</feature>